<proteinExistence type="predicted"/>
<protein>
    <recommendedName>
        <fullName evidence="5">GAF domain-containing protein</fullName>
    </recommendedName>
</protein>
<dbReference type="AlphaFoldDB" id="A0A147F924"/>
<dbReference type="InterPro" id="IPR003018">
    <property type="entry name" value="GAF"/>
</dbReference>
<organism evidence="3 4">
    <name type="scientific">Microbacterium testaceum</name>
    <name type="common">Aureobacterium testaceum</name>
    <name type="synonym">Brevibacterium testaceum</name>
    <dbReference type="NCBI Taxonomy" id="2033"/>
    <lineage>
        <taxon>Bacteria</taxon>
        <taxon>Bacillati</taxon>
        <taxon>Actinomycetota</taxon>
        <taxon>Actinomycetes</taxon>
        <taxon>Micrococcales</taxon>
        <taxon>Microbacteriaceae</taxon>
        <taxon>Microbacterium</taxon>
    </lineage>
</organism>
<name>A0A147F924_MICTE</name>
<evidence type="ECO:0000259" key="1">
    <source>
        <dbReference type="SMART" id="SM00065"/>
    </source>
</evidence>
<evidence type="ECO:0000313" key="4">
    <source>
        <dbReference type="Proteomes" id="UP000072189"/>
    </source>
</evidence>
<dbReference type="Gene3D" id="3.30.450.40">
    <property type="match status" value="1"/>
</dbReference>
<dbReference type="InterPro" id="IPR001932">
    <property type="entry name" value="PPM-type_phosphatase-like_dom"/>
</dbReference>
<reference evidence="3 4" key="1">
    <citation type="journal article" date="2016" name="Front. Microbiol.">
        <title>Genomic Resource of Rice Seed Associated Bacteria.</title>
        <authorList>
            <person name="Midha S."/>
            <person name="Bansal K."/>
            <person name="Sharma S."/>
            <person name="Kumar N."/>
            <person name="Patil P.P."/>
            <person name="Chaudhry V."/>
            <person name="Patil P.B."/>
        </authorList>
    </citation>
    <scope>NUCLEOTIDE SEQUENCE [LARGE SCALE GENOMIC DNA]</scope>
    <source>
        <strain evidence="3 4">RSA3</strain>
    </source>
</reference>
<dbReference type="Proteomes" id="UP000072189">
    <property type="component" value="Unassembled WGS sequence"/>
</dbReference>
<evidence type="ECO:0000259" key="2">
    <source>
        <dbReference type="SMART" id="SM00331"/>
    </source>
</evidence>
<evidence type="ECO:0000313" key="3">
    <source>
        <dbReference type="EMBL" id="KTS12979.1"/>
    </source>
</evidence>
<dbReference type="Pfam" id="PF01590">
    <property type="entry name" value="GAF"/>
    <property type="match status" value="1"/>
</dbReference>
<evidence type="ECO:0008006" key="5">
    <source>
        <dbReference type="Google" id="ProtNLM"/>
    </source>
</evidence>
<dbReference type="PANTHER" id="PTHR43102">
    <property type="entry name" value="SLR1143 PROTEIN"/>
    <property type="match status" value="1"/>
</dbReference>
<sequence>MSVTIPEFDDAARQRAIEELGILDTPRDERIDRVTRLAQEVFGVPMVSVTLLDRDRQWRKSEIGLGGREAPREDAFCDFTVREGRTVVIPDASADELWAANPFVEGDPHLRFYAGHPLQAAGGERIGTLCLLDTKPRSLDEREEDLLRDLAAWVQSEILRQNELDDAVAVQSTLRPRTAPELPGYEIAAVTVAAGQMSGDLYDWYPVGDGVRFTLADVMGKGLGAALLAVGLRASLRTLPDRELLDAIREADRLLEADVADLGTFVTAFHAQLEAGTGILRFVDAGHSLGYILRADDTWEHLFSTGMPLGMGLADARAEAETRLAPGDIFMVCSDGLLDVLDPSDPLGHVRRVLREHGIVGALDEAARLARGATATDDVTVMVVARDGDVAWEGAR</sequence>
<accession>A0A147F924</accession>
<dbReference type="PATRIC" id="fig|2033.7.peg.1976"/>
<dbReference type="InterPro" id="IPR029016">
    <property type="entry name" value="GAF-like_dom_sf"/>
</dbReference>
<gene>
    <name evidence="3" type="ORF">RSA3_06840</name>
</gene>
<dbReference type="Gene3D" id="3.60.40.10">
    <property type="entry name" value="PPM-type phosphatase domain"/>
    <property type="match status" value="1"/>
</dbReference>
<dbReference type="SMART" id="SM00331">
    <property type="entry name" value="PP2C_SIG"/>
    <property type="match status" value="1"/>
</dbReference>
<comment type="caution">
    <text evidence="3">The sequence shown here is derived from an EMBL/GenBank/DDBJ whole genome shotgun (WGS) entry which is preliminary data.</text>
</comment>
<dbReference type="SUPFAM" id="SSF55781">
    <property type="entry name" value="GAF domain-like"/>
    <property type="match status" value="1"/>
</dbReference>
<dbReference type="RefSeq" id="WP_081318258.1">
    <property type="nucleotide sequence ID" value="NZ_LDRV01000038.1"/>
</dbReference>
<dbReference type="SUPFAM" id="SSF81606">
    <property type="entry name" value="PP2C-like"/>
    <property type="match status" value="1"/>
</dbReference>
<dbReference type="SMART" id="SM00065">
    <property type="entry name" value="GAF"/>
    <property type="match status" value="1"/>
</dbReference>
<dbReference type="Pfam" id="PF07228">
    <property type="entry name" value="SpoIIE"/>
    <property type="match status" value="1"/>
</dbReference>
<dbReference type="PANTHER" id="PTHR43102:SF2">
    <property type="entry name" value="GAF DOMAIN-CONTAINING PROTEIN"/>
    <property type="match status" value="1"/>
</dbReference>
<dbReference type="InterPro" id="IPR036457">
    <property type="entry name" value="PPM-type-like_dom_sf"/>
</dbReference>
<feature type="domain" description="PPM-type phosphatase" evidence="2">
    <location>
        <begin position="182"/>
        <end position="386"/>
    </location>
</feature>
<dbReference type="EMBL" id="LDRV01000038">
    <property type="protein sequence ID" value="KTS12979.1"/>
    <property type="molecule type" value="Genomic_DNA"/>
</dbReference>
<feature type="domain" description="GAF" evidence="1">
    <location>
        <begin position="26"/>
        <end position="169"/>
    </location>
</feature>